<gene>
    <name evidence="2" type="ORF">NTE_02736</name>
</gene>
<dbReference type="Gene3D" id="1.20.58.2050">
    <property type="match status" value="1"/>
</dbReference>
<reference evidence="2 3" key="1">
    <citation type="journal article" date="2014" name="PLoS ONE">
        <title>Genome Sequence of Candidatus Nitrososphaera evergladensis from Group I.1b Enriched from Everglades Soil Reveals Novel Genomic Features of the Ammonia-Oxidizing Archaea.</title>
        <authorList>
            <person name="Zhalnina K.V."/>
            <person name="Dias R."/>
            <person name="Leonard M.T."/>
            <person name="Dorr de Quadros P."/>
            <person name="Camargo F.A."/>
            <person name="Drew J.C."/>
            <person name="Farmerie W.G."/>
            <person name="Daroub S.H."/>
            <person name="Triplett E.W."/>
        </authorList>
    </citation>
    <scope>NUCLEOTIDE SEQUENCE [LARGE SCALE GENOMIC DNA]</scope>
    <source>
        <strain evidence="2 3">SR1</strain>
    </source>
</reference>
<name>A0A075MUI5_9ARCH</name>
<dbReference type="EMBL" id="CP007174">
    <property type="protein sequence ID" value="AIF84778.1"/>
    <property type="molecule type" value="Genomic_DNA"/>
</dbReference>
<keyword evidence="3" id="KW-1185">Reference proteome</keyword>
<dbReference type="InterPro" id="IPR038437">
    <property type="entry name" value="GINS_Psf3_sf"/>
</dbReference>
<dbReference type="Pfam" id="PF05916">
    <property type="entry name" value="Sld5"/>
    <property type="match status" value="1"/>
</dbReference>
<accession>A0A075MUI5</accession>
<evidence type="ECO:0000259" key="1">
    <source>
        <dbReference type="Pfam" id="PF05916"/>
    </source>
</evidence>
<dbReference type="AlphaFoldDB" id="A0A075MUI5"/>
<feature type="domain" description="GINS subunit" evidence="1">
    <location>
        <begin position="131"/>
        <end position="205"/>
    </location>
</feature>
<protein>
    <submittedName>
        <fullName evidence="2">GINS complex protein</fullName>
    </submittedName>
</protein>
<proteinExistence type="predicted"/>
<organism evidence="2 3">
    <name type="scientific">Candidatus Nitrososphaera evergladensis SR1</name>
    <dbReference type="NCBI Taxonomy" id="1459636"/>
    <lineage>
        <taxon>Archaea</taxon>
        <taxon>Nitrososphaerota</taxon>
        <taxon>Nitrososphaeria</taxon>
        <taxon>Nitrososphaerales</taxon>
        <taxon>Nitrososphaeraceae</taxon>
        <taxon>Nitrososphaera</taxon>
    </lineage>
</organism>
<dbReference type="eggNOG" id="arCOG00552">
    <property type="taxonomic scope" value="Archaea"/>
</dbReference>
<dbReference type="STRING" id="1459636.NTE_02736"/>
<dbReference type="Proteomes" id="UP000028194">
    <property type="component" value="Chromosome"/>
</dbReference>
<evidence type="ECO:0000313" key="2">
    <source>
        <dbReference type="EMBL" id="AIF84778.1"/>
    </source>
</evidence>
<dbReference type="KEGG" id="nev:NTE_02736"/>
<dbReference type="CDD" id="cd11714">
    <property type="entry name" value="GINS_A_archaea"/>
    <property type="match status" value="1"/>
</dbReference>
<sequence length="211" mass="23663">MSYKSSRKLAESSAKIVLTKDITEHQLLQFANMADSPAADSRIEAIQDAYHVGYMNEEVRISYKRDVKLAVGAVAIDAKEGDMSSLPRWVAKILSEQGAIEIQSNDIAGYISRTLNRERIARPHDLSGIDIDFYVRVNDHLDTLRERERENLAVSLNTFVASRLEKIVKLAAASPLSAELEGRLAAEEKELYRTIHEASTKFKRGVLKKFG</sequence>
<evidence type="ECO:0000313" key="3">
    <source>
        <dbReference type="Proteomes" id="UP000028194"/>
    </source>
</evidence>
<dbReference type="InterPro" id="IPR021151">
    <property type="entry name" value="GINS_A"/>
</dbReference>
<dbReference type="HOGENOM" id="CLU_128581_0_0_2"/>